<dbReference type="PANTHER" id="PTHR14911:SF13">
    <property type="entry name" value="TRNA (GUANINE(6)-N2)-METHYLTRANSFERASE THUMP3"/>
    <property type="match status" value="1"/>
</dbReference>
<evidence type="ECO:0000259" key="1">
    <source>
        <dbReference type="Pfam" id="PF01170"/>
    </source>
</evidence>
<dbReference type="Pfam" id="PF01170">
    <property type="entry name" value="UPF0020"/>
    <property type="match status" value="1"/>
</dbReference>
<evidence type="ECO:0000313" key="3">
    <source>
        <dbReference type="Proteomes" id="UP000602076"/>
    </source>
</evidence>
<dbReference type="Gene3D" id="3.40.50.150">
    <property type="entry name" value="Vaccinia Virus protein VP39"/>
    <property type="match status" value="1"/>
</dbReference>
<feature type="domain" description="Ribosomal RNA large subunit methyltransferase K/L-like methyltransferase" evidence="1">
    <location>
        <begin position="132"/>
        <end position="229"/>
    </location>
</feature>
<gene>
    <name evidence="2" type="ORF">IEO70_05155</name>
</gene>
<accession>A0A927CTV5</accession>
<dbReference type="InterPro" id="IPR029063">
    <property type="entry name" value="SAM-dependent_MTases_sf"/>
</dbReference>
<keyword evidence="2" id="KW-0489">Methyltransferase</keyword>
<dbReference type="GO" id="GO:0016423">
    <property type="term" value="F:tRNA (guanine) methyltransferase activity"/>
    <property type="evidence" value="ECO:0007669"/>
    <property type="project" value="TreeGrafter"/>
</dbReference>
<proteinExistence type="predicted"/>
<comment type="caution">
    <text evidence="2">The sequence shown here is derived from an EMBL/GenBank/DDBJ whole genome shotgun (WGS) entry which is preliminary data.</text>
</comment>
<evidence type="ECO:0000313" key="2">
    <source>
        <dbReference type="EMBL" id="MBD3107748.1"/>
    </source>
</evidence>
<dbReference type="EMBL" id="JACXSI010000010">
    <property type="protein sequence ID" value="MBD3107748.1"/>
    <property type="molecule type" value="Genomic_DNA"/>
</dbReference>
<dbReference type="PANTHER" id="PTHR14911">
    <property type="entry name" value="THUMP DOMAIN-CONTAINING"/>
    <property type="match status" value="1"/>
</dbReference>
<dbReference type="InterPro" id="IPR000241">
    <property type="entry name" value="RlmKL-like_Mtase"/>
</dbReference>
<dbReference type="SUPFAM" id="SSF53335">
    <property type="entry name" value="S-adenosyl-L-methionine-dependent methyltransferases"/>
    <property type="match status" value="1"/>
</dbReference>
<organism evidence="2 3">
    <name type="scientific">Peribacillus faecalis</name>
    <dbReference type="NCBI Taxonomy" id="2772559"/>
    <lineage>
        <taxon>Bacteria</taxon>
        <taxon>Bacillati</taxon>
        <taxon>Bacillota</taxon>
        <taxon>Bacilli</taxon>
        <taxon>Bacillales</taxon>
        <taxon>Bacillaceae</taxon>
        <taxon>Peribacillus</taxon>
    </lineage>
</organism>
<dbReference type="Proteomes" id="UP000602076">
    <property type="component" value="Unassembled WGS sequence"/>
</dbReference>
<protein>
    <submittedName>
        <fullName evidence="2">RNA methyltransferase</fullName>
    </submittedName>
</protein>
<keyword evidence="3" id="KW-1185">Reference proteome</keyword>
<sequence length="292" mass="33082">MEMFYLFGIKPETRILKSNIEIEPSRSPFFRERIDVIFEGNEVSDIIAQVQQLPMLDSTFKVIFVKTNDLNESEKIRHAERKRIEREIGWHLKGEADLMEAEVEFGIVPFEGRWYFGKYRKSEPVWLRHQKKPREYSTALNTRVARAVANIAVPNPDGIKAIDPCCGIGTVLVEALSMGIDIVGRDINYLAASGARENIAYFNLEADVKTGPISAITNSYDVAIIDLPYNLYTSITPEEQAAIIQQTRRIADKAVIITIETIDRVIEEAGFEIEARCEANKGHFSRQILVCG</sequence>
<name>A0A927CTV5_9BACI</name>
<keyword evidence="2" id="KW-0808">Transferase</keyword>
<dbReference type="GO" id="GO:0030488">
    <property type="term" value="P:tRNA methylation"/>
    <property type="evidence" value="ECO:0007669"/>
    <property type="project" value="TreeGrafter"/>
</dbReference>
<dbReference type="AlphaFoldDB" id="A0A927CTV5"/>
<reference evidence="2" key="1">
    <citation type="submission" date="2020-09" db="EMBL/GenBank/DDBJ databases">
        <title>Bacillus faecalis sp. nov., a moderately halophilic bacterium isolated from cow faeces.</title>
        <authorList>
            <person name="Jiang L."/>
            <person name="Lee J."/>
        </authorList>
    </citation>
    <scope>NUCLEOTIDE SEQUENCE</scope>
    <source>
        <strain evidence="2">AGMB 02131</strain>
    </source>
</reference>